<comment type="similarity">
    <text evidence="2 5">Belongs to the RxLR effector family.</text>
</comment>
<comment type="caution">
    <text evidence="6">The sequence shown here is derived from an EMBL/GenBank/DDBJ whole genome shotgun (WGS) entry which is preliminary data.</text>
</comment>
<dbReference type="EMBL" id="NBNE01004949">
    <property type="protein sequence ID" value="OWZ04466.1"/>
    <property type="molecule type" value="Genomic_DNA"/>
</dbReference>
<feature type="signal peptide" evidence="5">
    <location>
        <begin position="1"/>
        <end position="19"/>
    </location>
</feature>
<dbReference type="Pfam" id="PF16810">
    <property type="entry name" value="RXLR"/>
    <property type="match status" value="1"/>
</dbReference>
<evidence type="ECO:0000313" key="7">
    <source>
        <dbReference type="Proteomes" id="UP000198211"/>
    </source>
</evidence>
<dbReference type="AlphaFoldDB" id="A0A225VFP6"/>
<organism evidence="6 7">
    <name type="scientific">Phytophthora megakarya</name>
    <dbReference type="NCBI Taxonomy" id="4795"/>
    <lineage>
        <taxon>Eukaryota</taxon>
        <taxon>Sar</taxon>
        <taxon>Stramenopiles</taxon>
        <taxon>Oomycota</taxon>
        <taxon>Peronosporomycetes</taxon>
        <taxon>Peronosporales</taxon>
        <taxon>Peronosporaceae</taxon>
        <taxon>Phytophthora</taxon>
    </lineage>
</organism>
<keyword evidence="3 5" id="KW-0964">Secreted</keyword>
<evidence type="ECO:0000256" key="2">
    <source>
        <dbReference type="ARBA" id="ARBA00010400"/>
    </source>
</evidence>
<keyword evidence="7" id="KW-1185">Reference proteome</keyword>
<evidence type="ECO:0000256" key="3">
    <source>
        <dbReference type="ARBA" id="ARBA00022525"/>
    </source>
</evidence>
<reference evidence="7" key="1">
    <citation type="submission" date="2017-03" db="EMBL/GenBank/DDBJ databases">
        <title>Phytopthora megakarya and P. palmivora, two closely related causual agents of cacao black pod achieved similar genome size and gene model numbers by different mechanisms.</title>
        <authorList>
            <person name="Ali S."/>
            <person name="Shao J."/>
            <person name="Larry D.J."/>
            <person name="Kronmiller B."/>
            <person name="Shen D."/>
            <person name="Strem M.D."/>
            <person name="Melnick R.L."/>
            <person name="Guiltinan M.J."/>
            <person name="Tyler B.M."/>
            <person name="Meinhardt L.W."/>
            <person name="Bailey B.A."/>
        </authorList>
    </citation>
    <scope>NUCLEOTIDE SEQUENCE [LARGE SCALE GENOMIC DNA]</scope>
    <source>
        <strain evidence="7">zdho120</strain>
    </source>
</reference>
<dbReference type="InterPro" id="IPR031825">
    <property type="entry name" value="RXLR"/>
</dbReference>
<evidence type="ECO:0000313" key="6">
    <source>
        <dbReference type="EMBL" id="OWZ04466.1"/>
    </source>
</evidence>
<comment type="domain">
    <text evidence="5">The RxLR-dEER motif acts to carry the protein into the host cell cytoplasm through binding to cell surface phosphatidylinositol-3-phosphate.</text>
</comment>
<evidence type="ECO:0000256" key="4">
    <source>
        <dbReference type="ARBA" id="ARBA00022729"/>
    </source>
</evidence>
<feature type="chain" id="PRO_5028516212" description="RxLR effector protein" evidence="5">
    <location>
        <begin position="20"/>
        <end position="121"/>
    </location>
</feature>
<evidence type="ECO:0000256" key="5">
    <source>
        <dbReference type="RuleBase" id="RU367124"/>
    </source>
</evidence>
<protein>
    <recommendedName>
        <fullName evidence="5">RxLR effector protein</fullName>
    </recommendedName>
</protein>
<dbReference type="GO" id="GO:0005576">
    <property type="term" value="C:extracellular region"/>
    <property type="evidence" value="ECO:0007669"/>
    <property type="project" value="UniProtKB-SubCell"/>
</dbReference>
<accession>A0A225VFP6</accession>
<name>A0A225VFP6_9STRA</name>
<dbReference type="OrthoDB" id="128955at2759"/>
<keyword evidence="4 5" id="KW-0732">Signal</keyword>
<comment type="subcellular location">
    <subcellularLocation>
        <location evidence="1 5">Secreted</location>
    </subcellularLocation>
</comment>
<sequence length="121" mass="14493">MRASFIVLAVATLAAIASGDQAFGSIIAPDQTQLTEHQDISSPKRFLRHHKNHDNVDDEERAKFNYEKFSRMNYDEAYRNKRFYNWKYTRKWSDRKVSELLKADNYPLMRSLFYKWQTYNS</sequence>
<proteinExistence type="inferred from homology"/>
<evidence type="ECO:0000256" key="1">
    <source>
        <dbReference type="ARBA" id="ARBA00004613"/>
    </source>
</evidence>
<dbReference type="Proteomes" id="UP000198211">
    <property type="component" value="Unassembled WGS sequence"/>
</dbReference>
<comment type="function">
    <text evidence="5">Effector that suppresses plant defense responses during pathogen infection.</text>
</comment>
<gene>
    <name evidence="6" type="ORF">PHMEG_00023623</name>
</gene>